<evidence type="ECO:0000256" key="1">
    <source>
        <dbReference type="ARBA" id="ARBA00007613"/>
    </source>
</evidence>
<keyword evidence="2" id="KW-0175">Coiled coil</keyword>
<accession>A0A0D0F926</accession>
<evidence type="ECO:0000313" key="5">
    <source>
        <dbReference type="Proteomes" id="UP000032049"/>
    </source>
</evidence>
<dbReference type="EMBL" id="JXRA01000018">
    <property type="protein sequence ID" value="KIO78243.1"/>
    <property type="molecule type" value="Genomic_DNA"/>
</dbReference>
<comment type="caution">
    <text evidence="4">The sequence shown here is derived from an EMBL/GenBank/DDBJ whole genome shotgun (WGS) entry which is preliminary data.</text>
</comment>
<dbReference type="Gene3D" id="1.20.1600.10">
    <property type="entry name" value="Outer membrane efflux proteins (OEP)"/>
    <property type="match status" value="1"/>
</dbReference>
<evidence type="ECO:0000313" key="4">
    <source>
        <dbReference type="EMBL" id="KIO78243.1"/>
    </source>
</evidence>
<dbReference type="Proteomes" id="UP000032049">
    <property type="component" value="Unassembled WGS sequence"/>
</dbReference>
<gene>
    <name evidence="4" type="ORF">TH53_04835</name>
</gene>
<reference evidence="4 5" key="1">
    <citation type="submission" date="2015-01" db="EMBL/GenBank/DDBJ databases">
        <title>Draft genome sequence of Pedobacter sp. NL19 isolated from sludge of an effluent treatment pond in an abandoned uranium mine.</title>
        <authorList>
            <person name="Santos T."/>
            <person name="Caetano T."/>
            <person name="Covas C."/>
            <person name="Cruz A."/>
            <person name="Mendo S."/>
        </authorList>
    </citation>
    <scope>NUCLEOTIDE SEQUENCE [LARGE SCALE GENOMIC DNA]</scope>
    <source>
        <strain evidence="4 5">NL19</strain>
    </source>
</reference>
<proteinExistence type="inferred from homology"/>
<evidence type="ECO:0000256" key="3">
    <source>
        <dbReference type="SAM" id="SignalP"/>
    </source>
</evidence>
<keyword evidence="3" id="KW-0732">Signal</keyword>
<feature type="signal peptide" evidence="3">
    <location>
        <begin position="1"/>
        <end position="26"/>
    </location>
</feature>
<protein>
    <submittedName>
        <fullName evidence="4">Cation transporter</fullName>
    </submittedName>
</protein>
<dbReference type="Pfam" id="PF02321">
    <property type="entry name" value="OEP"/>
    <property type="match status" value="2"/>
</dbReference>
<dbReference type="OrthoDB" id="9791261at2"/>
<dbReference type="SUPFAM" id="SSF56954">
    <property type="entry name" value="Outer membrane efflux proteins (OEP)"/>
    <property type="match status" value="1"/>
</dbReference>
<organism evidence="4 5">
    <name type="scientific">Pedobacter lusitanus</name>
    <dbReference type="NCBI Taxonomy" id="1503925"/>
    <lineage>
        <taxon>Bacteria</taxon>
        <taxon>Pseudomonadati</taxon>
        <taxon>Bacteroidota</taxon>
        <taxon>Sphingobacteriia</taxon>
        <taxon>Sphingobacteriales</taxon>
        <taxon>Sphingobacteriaceae</taxon>
        <taxon>Pedobacter</taxon>
    </lineage>
</organism>
<comment type="similarity">
    <text evidence="1">Belongs to the outer membrane factor (OMF) (TC 1.B.17) family.</text>
</comment>
<dbReference type="PANTHER" id="PTHR30203:SF23">
    <property type="entry name" value="OUTER MEMBRANE EFFLUX PROTEIN"/>
    <property type="match status" value="1"/>
</dbReference>
<feature type="chain" id="PRO_5002209856" evidence="3">
    <location>
        <begin position="27"/>
        <end position="429"/>
    </location>
</feature>
<dbReference type="InterPro" id="IPR010131">
    <property type="entry name" value="MdtP/NodT-like"/>
</dbReference>
<dbReference type="GO" id="GO:0015562">
    <property type="term" value="F:efflux transmembrane transporter activity"/>
    <property type="evidence" value="ECO:0007669"/>
    <property type="project" value="InterPro"/>
</dbReference>
<sequence>MTSNFLKYQLLIFGFALLGISGKAAAQATDTLQLSLPQAEKLFIQNNYQLIAQNYQTDQAKAEIITAKLFDNPELNVETQLYNSKTKRFFETSRTNGEYQASISQLIKLAGKRNKNIQLARTGVQLAEYQYFDLMRTLRFNLRSNFYKTYYAQQSAKLYQQQINSLQKLLSASEQQYKIGNLATKDVIRIKSLVYSLQTEYNNLENSIEDMETELKLMTNIKPDANLALVMDPAEEQAYQLDKAVYTNLLDSARNNRADLKLTQTGITYAEKALRVQKANAVPDVQFSVTYDLQGSYPNDYVGLGMHIPLPLFNRNQGEIKKAKIAIDAGKNQLNQQESTLQNEVFNSYKSALRTEGLYKGFDKNFSSDFDKLIGEVMKNFKSRNLSLVEFMDFYDSYKQNTLQMNDLKYQRMNAKEEINYVTGTTIFK</sequence>
<dbReference type="PANTHER" id="PTHR30203">
    <property type="entry name" value="OUTER MEMBRANE CATION EFFLUX PROTEIN"/>
    <property type="match status" value="1"/>
</dbReference>
<dbReference type="STRING" id="1503925.TH53_04835"/>
<feature type="coiled-coil region" evidence="2">
    <location>
        <begin position="156"/>
        <end position="221"/>
    </location>
</feature>
<dbReference type="RefSeq" id="WP_041878944.1">
    <property type="nucleotide sequence ID" value="NZ_CP157278.1"/>
</dbReference>
<name>A0A0D0F926_9SPHI</name>
<dbReference type="AlphaFoldDB" id="A0A0D0F926"/>
<dbReference type="InterPro" id="IPR003423">
    <property type="entry name" value="OMP_efflux"/>
</dbReference>
<keyword evidence="5" id="KW-1185">Reference proteome</keyword>
<evidence type="ECO:0000256" key="2">
    <source>
        <dbReference type="SAM" id="Coils"/>
    </source>
</evidence>